<dbReference type="InterPro" id="IPR001898">
    <property type="entry name" value="SLC13A/DASS"/>
</dbReference>
<dbReference type="Proteomes" id="UP001497623">
    <property type="component" value="Unassembled WGS sequence"/>
</dbReference>
<dbReference type="GO" id="GO:0005886">
    <property type="term" value="C:plasma membrane"/>
    <property type="evidence" value="ECO:0007669"/>
    <property type="project" value="TreeGrafter"/>
</dbReference>
<keyword evidence="3" id="KW-0813">Transport</keyword>
<feature type="transmembrane region" description="Helical" evidence="8">
    <location>
        <begin position="143"/>
        <end position="162"/>
    </location>
</feature>
<keyword evidence="6 8" id="KW-0472">Membrane</keyword>
<dbReference type="AlphaFoldDB" id="A0AAV2PMT5"/>
<organism evidence="9 10">
    <name type="scientific">Meganyctiphanes norvegica</name>
    <name type="common">Northern krill</name>
    <name type="synonym">Thysanopoda norvegica</name>
    <dbReference type="NCBI Taxonomy" id="48144"/>
    <lineage>
        <taxon>Eukaryota</taxon>
        <taxon>Metazoa</taxon>
        <taxon>Ecdysozoa</taxon>
        <taxon>Arthropoda</taxon>
        <taxon>Crustacea</taxon>
        <taxon>Multicrustacea</taxon>
        <taxon>Malacostraca</taxon>
        <taxon>Eumalacostraca</taxon>
        <taxon>Eucarida</taxon>
        <taxon>Euphausiacea</taxon>
        <taxon>Euphausiidae</taxon>
        <taxon>Meganyctiphanes</taxon>
    </lineage>
</organism>
<feature type="transmembrane region" description="Helical" evidence="8">
    <location>
        <begin position="355"/>
        <end position="379"/>
    </location>
</feature>
<keyword evidence="10" id="KW-1185">Reference proteome</keyword>
<proteinExistence type="inferred from homology"/>
<evidence type="ECO:0000256" key="3">
    <source>
        <dbReference type="ARBA" id="ARBA00022448"/>
    </source>
</evidence>
<accession>A0AAV2PMT5</accession>
<evidence type="ECO:0000313" key="9">
    <source>
        <dbReference type="EMBL" id="CAL4060255.1"/>
    </source>
</evidence>
<keyword evidence="5 8" id="KW-1133">Transmembrane helix</keyword>
<evidence type="ECO:0000256" key="2">
    <source>
        <dbReference type="ARBA" id="ARBA00006772"/>
    </source>
</evidence>
<reference evidence="9 10" key="1">
    <citation type="submission" date="2024-05" db="EMBL/GenBank/DDBJ databases">
        <authorList>
            <person name="Wallberg A."/>
        </authorList>
    </citation>
    <scope>NUCLEOTIDE SEQUENCE [LARGE SCALE GENOMIC DNA]</scope>
</reference>
<feature type="transmembrane region" description="Helical" evidence="8">
    <location>
        <begin position="315"/>
        <end position="334"/>
    </location>
</feature>
<feature type="transmembrane region" description="Helical" evidence="8">
    <location>
        <begin position="83"/>
        <end position="105"/>
    </location>
</feature>
<evidence type="ECO:0000313" key="10">
    <source>
        <dbReference type="Proteomes" id="UP001497623"/>
    </source>
</evidence>
<evidence type="ECO:0000256" key="4">
    <source>
        <dbReference type="ARBA" id="ARBA00022692"/>
    </source>
</evidence>
<dbReference type="PANTHER" id="PTHR10283:SF82">
    <property type="entry name" value="SOLUTE CARRIER FAMILY 13 MEMBER 2"/>
    <property type="match status" value="1"/>
</dbReference>
<feature type="transmembrane region" description="Helical" evidence="8">
    <location>
        <begin position="189"/>
        <end position="208"/>
    </location>
</feature>
<feature type="non-terminal residue" evidence="9">
    <location>
        <position position="1"/>
    </location>
</feature>
<dbReference type="InterPro" id="IPR031312">
    <property type="entry name" value="Na/sul_symport_CS"/>
</dbReference>
<dbReference type="GO" id="GO:0015137">
    <property type="term" value="F:citrate transmembrane transporter activity"/>
    <property type="evidence" value="ECO:0007669"/>
    <property type="project" value="TreeGrafter"/>
</dbReference>
<dbReference type="EMBL" id="CAXKWB010000301">
    <property type="protein sequence ID" value="CAL4060255.1"/>
    <property type="molecule type" value="Genomic_DNA"/>
</dbReference>
<dbReference type="PROSITE" id="PS01271">
    <property type="entry name" value="NA_SULFATE"/>
    <property type="match status" value="1"/>
</dbReference>
<evidence type="ECO:0000256" key="8">
    <source>
        <dbReference type="SAM" id="Phobius"/>
    </source>
</evidence>
<gene>
    <name evidence="9" type="ORF">MNOR_LOCUS1183</name>
</gene>
<evidence type="ECO:0000256" key="1">
    <source>
        <dbReference type="ARBA" id="ARBA00004141"/>
    </source>
</evidence>
<comment type="similarity">
    <text evidence="2">Belongs to the SLC13A/DASS transporter (TC 2.A.47) family. NADC subfamily.</text>
</comment>
<feature type="transmembrane region" description="Helical" evidence="8">
    <location>
        <begin position="274"/>
        <end position="303"/>
    </location>
</feature>
<evidence type="ECO:0000256" key="6">
    <source>
        <dbReference type="ARBA" id="ARBA00023136"/>
    </source>
</evidence>
<evidence type="ECO:0008006" key="11">
    <source>
        <dbReference type="Google" id="ProtNLM"/>
    </source>
</evidence>
<sequence length="403" mass="44472">SKRREIVGKDVNKSDDDGEPKPRKGLTTEPPDEECAKLRDMCFMATAYAANLGGTGAITGTGPNLVLKGILEDEYCEPTGLNFASWMGFNVPGMLICILLAWGWLQVIFMGCKRNSLGESSPEKEHAVKKLLRQKYNDLGRMTYHEATVLTLFIILVLLWLFRSPEFVPGWAQWFMDAYGIKVGDATPAMLIVFLLFIIPAELNFWCFRDKNDPSPPRSSPACLTWKVVQEKVPWGIVLLLGGGFAMAEATKKSHLDDWIGSQLTYFDVMPKELIVFVVCLMTAMLTEVASNTATASILMPVLNKMAIGINVNPLYLMLPAAVTCSYAFMLPVATPPNAIVFGAANMKSKDMMRAGVVMNVICVCVVTLMINTLGVVMFDLNTMPSWINSTAPCDTFNIDDTF</sequence>
<dbReference type="GO" id="GO:0015141">
    <property type="term" value="F:succinate transmembrane transporter activity"/>
    <property type="evidence" value="ECO:0007669"/>
    <property type="project" value="TreeGrafter"/>
</dbReference>
<dbReference type="Pfam" id="PF00939">
    <property type="entry name" value="Na_sulph_symp"/>
    <property type="match status" value="1"/>
</dbReference>
<comment type="caution">
    <text evidence="9">The sequence shown here is derived from an EMBL/GenBank/DDBJ whole genome shotgun (WGS) entry which is preliminary data.</text>
</comment>
<name>A0AAV2PMT5_MEGNR</name>
<evidence type="ECO:0000256" key="5">
    <source>
        <dbReference type="ARBA" id="ARBA00022989"/>
    </source>
</evidence>
<comment type="subcellular location">
    <subcellularLocation>
        <location evidence="1">Membrane</location>
        <topology evidence="1">Multi-pass membrane protein</topology>
    </subcellularLocation>
</comment>
<feature type="compositionally biased region" description="Basic and acidic residues" evidence="7">
    <location>
        <begin position="1"/>
        <end position="22"/>
    </location>
</feature>
<keyword evidence="4 8" id="KW-0812">Transmembrane</keyword>
<dbReference type="PANTHER" id="PTHR10283">
    <property type="entry name" value="SOLUTE CARRIER FAMILY 13 MEMBER"/>
    <property type="match status" value="1"/>
</dbReference>
<protein>
    <recommendedName>
        <fullName evidence="11">Solute carrier family 13 member 5</fullName>
    </recommendedName>
</protein>
<feature type="region of interest" description="Disordered" evidence="7">
    <location>
        <begin position="1"/>
        <end position="31"/>
    </location>
</feature>
<evidence type="ECO:0000256" key="7">
    <source>
        <dbReference type="SAM" id="MobiDB-lite"/>
    </source>
</evidence>